<evidence type="ECO:0000313" key="8">
    <source>
        <dbReference type="Proteomes" id="UP000681526"/>
    </source>
</evidence>
<dbReference type="Proteomes" id="UP000681526">
    <property type="component" value="Unassembled WGS sequence"/>
</dbReference>
<evidence type="ECO:0000256" key="1">
    <source>
        <dbReference type="ARBA" id="ARBA00022475"/>
    </source>
</evidence>
<keyword evidence="4" id="KW-0564">Palmitate</keyword>
<organism evidence="7 8">
    <name type="scientific">Thermobacillus xylanilyticus</name>
    <dbReference type="NCBI Taxonomy" id="76633"/>
    <lineage>
        <taxon>Bacteria</taxon>
        <taxon>Bacillati</taxon>
        <taxon>Bacillota</taxon>
        <taxon>Bacilli</taxon>
        <taxon>Bacillales</taxon>
        <taxon>Paenibacillaceae</taxon>
        <taxon>Thermobacillus</taxon>
    </lineage>
</organism>
<gene>
    <name evidence="7" type="primary">txxe 213-malE</name>
    <name evidence="7" type="ORF">TXXE_02735</name>
</gene>
<dbReference type="Gene3D" id="3.40.190.10">
    <property type="entry name" value="Periplasmic binding protein-like II"/>
    <property type="match status" value="2"/>
</dbReference>
<evidence type="ECO:0000256" key="4">
    <source>
        <dbReference type="ARBA" id="ARBA00023139"/>
    </source>
</evidence>
<dbReference type="RefSeq" id="WP_213483367.1">
    <property type="nucleotide sequence ID" value="NZ_CAJRAY010000016.1"/>
</dbReference>
<keyword evidence="1" id="KW-1003">Cell membrane</keyword>
<dbReference type="PANTHER" id="PTHR43649">
    <property type="entry name" value="ARABINOSE-BINDING PROTEIN-RELATED"/>
    <property type="match status" value="1"/>
</dbReference>
<dbReference type="Pfam" id="PF01547">
    <property type="entry name" value="SBP_bac_1"/>
    <property type="match status" value="1"/>
</dbReference>
<reference evidence="7 8" key="1">
    <citation type="submission" date="2021-04" db="EMBL/GenBank/DDBJ databases">
        <authorList>
            <person name="Rakotoarivonina H."/>
        </authorList>
    </citation>
    <scope>NUCLEOTIDE SEQUENCE [LARGE SCALE GENOMIC DNA]</scope>
    <source>
        <strain evidence="7 8">XE</strain>
    </source>
</reference>
<dbReference type="PANTHER" id="PTHR43649:SF33">
    <property type="entry name" value="POLYGALACTURONAN_RHAMNOGALACTURONAN-BINDING PROTEIN YTCQ"/>
    <property type="match status" value="1"/>
</dbReference>
<dbReference type="InterPro" id="IPR050490">
    <property type="entry name" value="Bact_solute-bd_prot1"/>
</dbReference>
<feature type="chain" id="PRO_5046772464" evidence="6">
    <location>
        <begin position="26"/>
        <end position="423"/>
    </location>
</feature>
<evidence type="ECO:0000313" key="7">
    <source>
        <dbReference type="EMBL" id="CAG5079026.1"/>
    </source>
</evidence>
<evidence type="ECO:0000256" key="6">
    <source>
        <dbReference type="SAM" id="SignalP"/>
    </source>
</evidence>
<accession>A0ABN7RJ57</accession>
<proteinExistence type="predicted"/>
<evidence type="ECO:0000256" key="3">
    <source>
        <dbReference type="ARBA" id="ARBA00023136"/>
    </source>
</evidence>
<keyword evidence="3" id="KW-0472">Membrane</keyword>
<keyword evidence="5" id="KW-0449">Lipoprotein</keyword>
<dbReference type="PROSITE" id="PS51257">
    <property type="entry name" value="PROKAR_LIPOPROTEIN"/>
    <property type="match status" value="1"/>
</dbReference>
<evidence type="ECO:0000256" key="5">
    <source>
        <dbReference type="ARBA" id="ARBA00023288"/>
    </source>
</evidence>
<dbReference type="EMBL" id="CAJRAY010000016">
    <property type="protein sequence ID" value="CAG5079026.1"/>
    <property type="molecule type" value="Genomic_DNA"/>
</dbReference>
<keyword evidence="8" id="KW-1185">Reference proteome</keyword>
<keyword evidence="2 6" id="KW-0732">Signal</keyword>
<evidence type="ECO:0000256" key="2">
    <source>
        <dbReference type="ARBA" id="ARBA00022729"/>
    </source>
</evidence>
<name>A0ABN7RJ57_THEXY</name>
<sequence length="423" mass="46562">MRKNAFFAGLLALILVLAGCGGSGGNDGNDGKSSGNGGSSGEKVKISVWAMGDEAKSLPTIAEEFMKEHPNIVVDVQALPWSNAHDKLLTAVASKGGPDVVQMGTTWMAEFANAGALKDLTPYIDQYPEFAPDQFYEGAVGTTKFGDKIYGIPWYTETRFLYYRSDLLAEAGYPEAPKTWDELRDAAKKLADRGKDKYGLSIDMNEQSLTFMFARQNGSALLGEDGKPLFNQPEFKEAVEYLKGFFDDGSAPLDLGLDTVQAFAGEGIVPMFISGPWMINAIQSQAPDLEGKWAVAPLPAKENNLSVLGGSNLAVFEYTKHPEEALAFIQYMSKKETQMKWNELTKSLPANIAAWDAPLLKEDPKYQAIQEQLRHSEHMPMIVQWEKIAQTYLDSFERIVRANADIQAELDAFNAKAEQILSE</sequence>
<feature type="signal peptide" evidence="6">
    <location>
        <begin position="1"/>
        <end position="25"/>
    </location>
</feature>
<dbReference type="SUPFAM" id="SSF53850">
    <property type="entry name" value="Periplasmic binding protein-like II"/>
    <property type="match status" value="1"/>
</dbReference>
<comment type="caution">
    <text evidence="7">The sequence shown here is derived from an EMBL/GenBank/DDBJ whole genome shotgun (WGS) entry which is preliminary data.</text>
</comment>
<dbReference type="InterPro" id="IPR006059">
    <property type="entry name" value="SBP"/>
</dbReference>
<dbReference type="CDD" id="cd14747">
    <property type="entry name" value="PBP2_MalE"/>
    <property type="match status" value="1"/>
</dbReference>
<protein>
    <submittedName>
        <fullName evidence="7">Sn-glycerol-3-phosphate-binding periplasmic protein ugpB ABC transporter, substrate-binding protein</fullName>
    </submittedName>
</protein>